<accession>A0A9P9IR42</accession>
<keyword evidence="2" id="KW-0812">Transmembrane</keyword>
<dbReference type="EMBL" id="JAGMWT010000005">
    <property type="protein sequence ID" value="KAH7128165.1"/>
    <property type="molecule type" value="Genomic_DNA"/>
</dbReference>
<keyword evidence="4" id="KW-1185">Reference proteome</keyword>
<comment type="caution">
    <text evidence="3">The sequence shown here is derived from an EMBL/GenBank/DDBJ whole genome shotgun (WGS) entry which is preliminary data.</text>
</comment>
<feature type="region of interest" description="Disordered" evidence="1">
    <location>
        <begin position="1"/>
        <end position="24"/>
    </location>
</feature>
<keyword evidence="2" id="KW-0472">Membrane</keyword>
<evidence type="ECO:0000313" key="3">
    <source>
        <dbReference type="EMBL" id="KAH7128165.1"/>
    </source>
</evidence>
<sequence length="133" mass="14583">MLLSTMSTNTPNPPSTHKPADQAPQSWTIPPVLSRIVSIPLQALSMYFITVVLQYLVLSVGSANEAFYSRRSPSKLEPREWGKIVIGTVLVVAWVLVLVKLGIVSWKGLRVRETEEVAGGAEKRTEEKEGPVG</sequence>
<feature type="transmembrane region" description="Helical" evidence="2">
    <location>
        <begin position="44"/>
        <end position="64"/>
    </location>
</feature>
<evidence type="ECO:0000313" key="4">
    <source>
        <dbReference type="Proteomes" id="UP000700596"/>
    </source>
</evidence>
<feature type="transmembrane region" description="Helical" evidence="2">
    <location>
        <begin position="84"/>
        <end position="103"/>
    </location>
</feature>
<dbReference type="AlphaFoldDB" id="A0A9P9IR42"/>
<proteinExistence type="predicted"/>
<protein>
    <submittedName>
        <fullName evidence="3">Uncharacterized protein</fullName>
    </submittedName>
</protein>
<dbReference type="Proteomes" id="UP000700596">
    <property type="component" value="Unassembled WGS sequence"/>
</dbReference>
<evidence type="ECO:0000256" key="1">
    <source>
        <dbReference type="SAM" id="MobiDB-lite"/>
    </source>
</evidence>
<organism evidence="3 4">
    <name type="scientific">Dendryphion nanum</name>
    <dbReference type="NCBI Taxonomy" id="256645"/>
    <lineage>
        <taxon>Eukaryota</taxon>
        <taxon>Fungi</taxon>
        <taxon>Dikarya</taxon>
        <taxon>Ascomycota</taxon>
        <taxon>Pezizomycotina</taxon>
        <taxon>Dothideomycetes</taxon>
        <taxon>Pleosporomycetidae</taxon>
        <taxon>Pleosporales</taxon>
        <taxon>Torulaceae</taxon>
        <taxon>Dendryphion</taxon>
    </lineage>
</organism>
<feature type="compositionally biased region" description="Low complexity" evidence="1">
    <location>
        <begin position="1"/>
        <end position="10"/>
    </location>
</feature>
<name>A0A9P9IR42_9PLEO</name>
<keyword evidence="2" id="KW-1133">Transmembrane helix</keyword>
<gene>
    <name evidence="3" type="ORF">B0J11DRAFT_263934</name>
</gene>
<reference evidence="3" key="1">
    <citation type="journal article" date="2021" name="Nat. Commun.">
        <title>Genetic determinants of endophytism in the Arabidopsis root mycobiome.</title>
        <authorList>
            <person name="Mesny F."/>
            <person name="Miyauchi S."/>
            <person name="Thiergart T."/>
            <person name="Pickel B."/>
            <person name="Atanasova L."/>
            <person name="Karlsson M."/>
            <person name="Huettel B."/>
            <person name="Barry K.W."/>
            <person name="Haridas S."/>
            <person name="Chen C."/>
            <person name="Bauer D."/>
            <person name="Andreopoulos W."/>
            <person name="Pangilinan J."/>
            <person name="LaButti K."/>
            <person name="Riley R."/>
            <person name="Lipzen A."/>
            <person name="Clum A."/>
            <person name="Drula E."/>
            <person name="Henrissat B."/>
            <person name="Kohler A."/>
            <person name="Grigoriev I.V."/>
            <person name="Martin F.M."/>
            <person name="Hacquard S."/>
        </authorList>
    </citation>
    <scope>NUCLEOTIDE SEQUENCE</scope>
    <source>
        <strain evidence="3">MPI-CAGE-CH-0243</strain>
    </source>
</reference>
<evidence type="ECO:0000256" key="2">
    <source>
        <dbReference type="SAM" id="Phobius"/>
    </source>
</evidence>